<dbReference type="InterPro" id="IPR044524">
    <property type="entry name" value="Isoase_HisA-like"/>
</dbReference>
<dbReference type="PANTHER" id="PTHR43090">
    <property type="entry name" value="1-(5-PHOSPHORIBOSYL)-5-[(5-PHOSPHORIBOSYLAMINO)METHYLIDENEAMINO] IMIDAZOLE-4-CARBOXAMIDE ISOMERASE"/>
    <property type="match status" value="1"/>
</dbReference>
<evidence type="ECO:0000256" key="2">
    <source>
        <dbReference type="ARBA" id="ARBA00004496"/>
    </source>
</evidence>
<feature type="active site" description="Proton donor" evidence="9">
    <location>
        <position position="132"/>
    </location>
</feature>
<dbReference type="PANTHER" id="PTHR43090:SF2">
    <property type="entry name" value="1-(5-PHOSPHORIBOSYL)-5-[(5-PHOSPHORIBOSYLAMINO)METHYLIDENEAMINO] IMIDAZOLE-4-CARBOXAMIDE ISOMERASE"/>
    <property type="match status" value="1"/>
</dbReference>
<evidence type="ECO:0000313" key="11">
    <source>
        <dbReference type="EMBL" id="MEX6428954.1"/>
    </source>
</evidence>
<evidence type="ECO:0000256" key="4">
    <source>
        <dbReference type="ARBA" id="ARBA00009667"/>
    </source>
</evidence>
<organism evidence="11 12">
    <name type="scientific">Ferrimicrobium acidiphilum</name>
    <dbReference type="NCBI Taxonomy" id="121039"/>
    <lineage>
        <taxon>Bacteria</taxon>
        <taxon>Bacillati</taxon>
        <taxon>Actinomycetota</taxon>
        <taxon>Acidimicrobiia</taxon>
        <taxon>Acidimicrobiales</taxon>
        <taxon>Acidimicrobiaceae</taxon>
        <taxon>Ferrimicrobium</taxon>
    </lineage>
</organism>
<comment type="subcellular location">
    <subcellularLocation>
        <location evidence="2 9">Cytoplasm</location>
    </subcellularLocation>
</comment>
<proteinExistence type="inferred from homology"/>
<comment type="similarity">
    <text evidence="4 9 10">Belongs to the HisA/HisF family.</text>
</comment>
<sequence length="250" mass="26527">MRFFPAVDILGGQAVRLTQGDYSQVVQFGPVHEVVDDLLGHGVDALHLVDLDAAKDPSDHRNRELIADCVAHATARGVLVQVGGGIRDLEAVGELWGLGATRVIVGTAALEPDGWIFDVDPVMRSRLVVSLDFREVDGVPVVVVDAWRRASSMGLDEAVGHFARHGFSTQLITPVARDGMASGPDIDLYRYLVGTYPIALVASGGIRDVDDLRALAELESGPGHVDGAIVGTALYRGSLTVAEGIATCNR</sequence>
<evidence type="ECO:0000256" key="8">
    <source>
        <dbReference type="ARBA" id="ARBA00023235"/>
    </source>
</evidence>
<accession>A0ABV3Y3A5</accession>
<evidence type="ECO:0000256" key="10">
    <source>
        <dbReference type="RuleBase" id="RU003657"/>
    </source>
</evidence>
<reference evidence="11 12" key="1">
    <citation type="submission" date="2024-07" db="EMBL/GenBank/DDBJ databases">
        <title>Draft Genome Sequence of Ferrimicrobium acidiphilum Strain YE2023, Isolated from a Pulp of Bioleach Reactor.</title>
        <authorList>
            <person name="Elkina Y.A."/>
            <person name="Bulaeva A.G."/>
            <person name="Beletsky A.V."/>
            <person name="Mardanov A.V."/>
        </authorList>
    </citation>
    <scope>NUCLEOTIDE SEQUENCE [LARGE SCALE GENOMIC DNA]</scope>
    <source>
        <strain evidence="11 12">YE2023</strain>
    </source>
</reference>
<dbReference type="InterPro" id="IPR013785">
    <property type="entry name" value="Aldolase_TIM"/>
</dbReference>
<name>A0ABV3Y3A5_9ACTN</name>
<dbReference type="EMBL" id="JBFSHR010000008">
    <property type="protein sequence ID" value="MEX6428954.1"/>
    <property type="molecule type" value="Genomic_DNA"/>
</dbReference>
<evidence type="ECO:0000256" key="1">
    <source>
        <dbReference type="ARBA" id="ARBA00000901"/>
    </source>
</evidence>
<gene>
    <name evidence="9" type="primary">hisA</name>
    <name evidence="11" type="ORF">AB6A68_03780</name>
</gene>
<keyword evidence="7 9" id="KW-0368">Histidine biosynthesis</keyword>
<comment type="caution">
    <text evidence="11">The sequence shown here is derived from an EMBL/GenBank/DDBJ whole genome shotgun (WGS) entry which is preliminary data.</text>
</comment>
<dbReference type="InterPro" id="IPR006062">
    <property type="entry name" value="His_biosynth"/>
</dbReference>
<dbReference type="InterPro" id="IPR011060">
    <property type="entry name" value="RibuloseP-bd_barrel"/>
</dbReference>
<feature type="active site" description="Proton acceptor" evidence="9">
    <location>
        <position position="8"/>
    </location>
</feature>
<keyword evidence="8 9" id="KW-0413">Isomerase</keyword>
<dbReference type="Pfam" id="PF00977">
    <property type="entry name" value="His_biosynth"/>
    <property type="match status" value="1"/>
</dbReference>
<dbReference type="RefSeq" id="WP_298384251.1">
    <property type="nucleotide sequence ID" value="NZ_JBFSHR010000008.1"/>
</dbReference>
<dbReference type="Gene3D" id="3.20.20.70">
    <property type="entry name" value="Aldolase class I"/>
    <property type="match status" value="1"/>
</dbReference>
<comment type="pathway">
    <text evidence="3 9">Amino-acid biosynthesis; L-histidine biosynthesis; L-histidine from 5-phospho-alpha-D-ribose 1-diphosphate: step 4/9.</text>
</comment>
<protein>
    <recommendedName>
        <fullName evidence="9">1-(5-phosphoribosyl)-5-[(5-phosphoribosylamino)methylideneamino] imidazole-4-carboxamide isomerase</fullName>
        <ecNumber evidence="9">5.3.1.16</ecNumber>
    </recommendedName>
    <alternativeName>
        <fullName evidence="9">Phosphoribosylformimino-5-aminoimidazole carboxamide ribotide isomerase</fullName>
    </alternativeName>
</protein>
<evidence type="ECO:0000256" key="9">
    <source>
        <dbReference type="HAMAP-Rule" id="MF_01014"/>
    </source>
</evidence>
<evidence type="ECO:0000256" key="6">
    <source>
        <dbReference type="ARBA" id="ARBA00022605"/>
    </source>
</evidence>
<evidence type="ECO:0000256" key="3">
    <source>
        <dbReference type="ARBA" id="ARBA00005133"/>
    </source>
</evidence>
<evidence type="ECO:0000313" key="12">
    <source>
        <dbReference type="Proteomes" id="UP001560267"/>
    </source>
</evidence>
<evidence type="ECO:0000256" key="5">
    <source>
        <dbReference type="ARBA" id="ARBA00022490"/>
    </source>
</evidence>
<evidence type="ECO:0000256" key="7">
    <source>
        <dbReference type="ARBA" id="ARBA00023102"/>
    </source>
</evidence>
<keyword evidence="5 9" id="KW-0963">Cytoplasm</keyword>
<comment type="catalytic activity">
    <reaction evidence="1 9">
        <text>1-(5-phospho-beta-D-ribosyl)-5-[(5-phospho-beta-D-ribosylamino)methylideneamino]imidazole-4-carboxamide = 5-[(5-phospho-1-deoxy-D-ribulos-1-ylimino)methylamino]-1-(5-phospho-beta-D-ribosyl)imidazole-4-carboxamide</text>
        <dbReference type="Rhea" id="RHEA:15469"/>
        <dbReference type="ChEBI" id="CHEBI:58435"/>
        <dbReference type="ChEBI" id="CHEBI:58525"/>
        <dbReference type="EC" id="5.3.1.16"/>
    </reaction>
</comment>
<dbReference type="SUPFAM" id="SSF51366">
    <property type="entry name" value="Ribulose-phoshate binding barrel"/>
    <property type="match status" value="1"/>
</dbReference>
<dbReference type="InterPro" id="IPR023016">
    <property type="entry name" value="HisA/PriA"/>
</dbReference>
<keyword evidence="12" id="KW-1185">Reference proteome</keyword>
<dbReference type="EC" id="5.3.1.16" evidence="9"/>
<dbReference type="HAMAP" id="MF_01014">
    <property type="entry name" value="HisA"/>
    <property type="match status" value="1"/>
</dbReference>
<keyword evidence="6 9" id="KW-0028">Amino-acid biosynthesis</keyword>
<dbReference type="Proteomes" id="UP001560267">
    <property type="component" value="Unassembled WGS sequence"/>
</dbReference>